<protein>
    <submittedName>
        <fullName evidence="1">Uncharacterized protein</fullName>
    </submittedName>
</protein>
<name>A0A0V0UG78_9BILA</name>
<reference evidence="1 2" key="1">
    <citation type="submission" date="2015-01" db="EMBL/GenBank/DDBJ databases">
        <title>Evolution of Trichinella species and genotypes.</title>
        <authorList>
            <person name="Korhonen P.K."/>
            <person name="Edoardo P."/>
            <person name="Giuseppe L.R."/>
            <person name="Gasser R.B."/>
        </authorList>
    </citation>
    <scope>NUCLEOTIDE SEQUENCE [LARGE SCALE GENOMIC DNA]</scope>
    <source>
        <strain evidence="1">ISS417</strain>
    </source>
</reference>
<comment type="caution">
    <text evidence="1">The sequence shown here is derived from an EMBL/GenBank/DDBJ whole genome shotgun (WGS) entry which is preliminary data.</text>
</comment>
<dbReference type="AlphaFoldDB" id="A0A0V0UG78"/>
<evidence type="ECO:0000313" key="2">
    <source>
        <dbReference type="Proteomes" id="UP000055048"/>
    </source>
</evidence>
<dbReference type="EMBL" id="JYDJ01000009">
    <property type="protein sequence ID" value="KRX50081.1"/>
    <property type="molecule type" value="Genomic_DNA"/>
</dbReference>
<evidence type="ECO:0000313" key="1">
    <source>
        <dbReference type="EMBL" id="KRX50081.1"/>
    </source>
</evidence>
<dbReference type="Proteomes" id="UP000055048">
    <property type="component" value="Unassembled WGS sequence"/>
</dbReference>
<sequence length="66" mass="7580">MFQTSDIDESMEMQNPLPHFHTIPSSVVLEILLALSRVAQVALIEIYFDTVNGFRNKDAHCCERRT</sequence>
<organism evidence="1 2">
    <name type="scientific">Trichinella murrelli</name>
    <dbReference type="NCBI Taxonomy" id="144512"/>
    <lineage>
        <taxon>Eukaryota</taxon>
        <taxon>Metazoa</taxon>
        <taxon>Ecdysozoa</taxon>
        <taxon>Nematoda</taxon>
        <taxon>Enoplea</taxon>
        <taxon>Dorylaimia</taxon>
        <taxon>Trichinellida</taxon>
        <taxon>Trichinellidae</taxon>
        <taxon>Trichinella</taxon>
    </lineage>
</organism>
<accession>A0A0V0UG78</accession>
<keyword evidence="2" id="KW-1185">Reference proteome</keyword>
<proteinExistence type="predicted"/>
<gene>
    <name evidence="1" type="ORF">T05_4686</name>
</gene>